<sequence>MQVDDTIHELELAVKLASLDLIEFTERSGFLLEMPAGSDQPPHYVVVGTASEIGWLLNAHAAKKAPADTAVASTADRCH</sequence>
<name>A0ABU9BXD5_9BURK</name>
<evidence type="ECO:0000313" key="2">
    <source>
        <dbReference type="Proteomes" id="UP001371218"/>
    </source>
</evidence>
<evidence type="ECO:0000313" key="1">
    <source>
        <dbReference type="EMBL" id="MEK8034516.1"/>
    </source>
</evidence>
<organism evidence="1 2">
    <name type="scientific">Ideonella lacteola</name>
    <dbReference type="NCBI Taxonomy" id="2984193"/>
    <lineage>
        <taxon>Bacteria</taxon>
        <taxon>Pseudomonadati</taxon>
        <taxon>Pseudomonadota</taxon>
        <taxon>Betaproteobacteria</taxon>
        <taxon>Burkholderiales</taxon>
        <taxon>Sphaerotilaceae</taxon>
        <taxon>Ideonella</taxon>
    </lineage>
</organism>
<dbReference type="RefSeq" id="WP_341428945.1">
    <property type="nucleotide sequence ID" value="NZ_JBBUTG010000030.1"/>
</dbReference>
<dbReference type="EMBL" id="JBBUTG010000030">
    <property type="protein sequence ID" value="MEK8034516.1"/>
    <property type="molecule type" value="Genomic_DNA"/>
</dbReference>
<proteinExistence type="predicted"/>
<gene>
    <name evidence="1" type="ORF">AACH06_27115</name>
</gene>
<protein>
    <submittedName>
        <fullName evidence="1">Uncharacterized protein</fullName>
    </submittedName>
</protein>
<keyword evidence="2" id="KW-1185">Reference proteome</keyword>
<comment type="caution">
    <text evidence="1">The sequence shown here is derived from an EMBL/GenBank/DDBJ whole genome shotgun (WGS) entry which is preliminary data.</text>
</comment>
<dbReference type="Proteomes" id="UP001371218">
    <property type="component" value="Unassembled WGS sequence"/>
</dbReference>
<accession>A0ABU9BXD5</accession>
<reference evidence="1 2" key="1">
    <citation type="submission" date="2024-04" db="EMBL/GenBank/DDBJ databases">
        <title>Novel species of the genus Ideonella isolated from streams.</title>
        <authorList>
            <person name="Lu H."/>
        </authorList>
    </citation>
    <scope>NUCLEOTIDE SEQUENCE [LARGE SCALE GENOMIC DNA]</scope>
    <source>
        <strain evidence="1 2">DXS29W</strain>
    </source>
</reference>